<evidence type="ECO:0000313" key="3">
    <source>
        <dbReference type="Proteomes" id="UP000053372"/>
    </source>
</evidence>
<proteinExistence type="predicted"/>
<accession>A0A0V8A040</accession>
<comment type="caution">
    <text evidence="2">The sequence shown here is derived from an EMBL/GenBank/DDBJ whole genome shotgun (WGS) entry which is preliminary data.</text>
</comment>
<evidence type="ECO:0000313" key="1">
    <source>
        <dbReference type="EMBL" id="KST66819.1"/>
    </source>
</evidence>
<dbReference type="AlphaFoldDB" id="A0A0V8A040"/>
<organism evidence="2 3">
    <name type="scientific">Mastigocoleus testarum BC008</name>
    <dbReference type="NCBI Taxonomy" id="371196"/>
    <lineage>
        <taxon>Bacteria</taxon>
        <taxon>Bacillati</taxon>
        <taxon>Cyanobacteriota</taxon>
        <taxon>Cyanophyceae</taxon>
        <taxon>Nostocales</taxon>
        <taxon>Hapalosiphonaceae</taxon>
        <taxon>Mastigocoleus</taxon>
    </lineage>
</organism>
<dbReference type="Proteomes" id="UP000053372">
    <property type="component" value="Unassembled WGS sequence"/>
</dbReference>
<protein>
    <submittedName>
        <fullName evidence="2">Uncharacterized protein</fullName>
    </submittedName>
</protein>
<keyword evidence="3" id="KW-1185">Reference proteome</keyword>
<dbReference type="EMBL" id="LMTZ01000002">
    <property type="protein sequence ID" value="KST70156.1"/>
    <property type="molecule type" value="Genomic_DNA"/>
</dbReference>
<gene>
    <name evidence="1" type="ORF">BC008_26880</name>
    <name evidence="2" type="ORF">BC008_36485</name>
</gene>
<evidence type="ECO:0000313" key="2">
    <source>
        <dbReference type="EMBL" id="KST70156.1"/>
    </source>
</evidence>
<name>A0A0V8A040_9CYAN</name>
<reference evidence="2 3" key="1">
    <citation type="journal article" date="2015" name="Genome Announc.">
        <title>Draft Genome of the Euendolithic (true boring) Cyanobacterium Mastigocoleus testarum strain BC008.</title>
        <authorList>
            <person name="Guida B.S."/>
            <person name="Garcia-Pichel F."/>
        </authorList>
    </citation>
    <scope>NUCLEOTIDE SEQUENCE [LARGE SCALE GENOMIC DNA]</scope>
    <source>
        <strain evidence="2 3">BC008</strain>
    </source>
</reference>
<sequence length="117" mass="13745">MQTYQNNFKAMPIIQTEIFPVKITVNIRKNIYSGEVYFDDNVNIVFHHHVTEDEDYYIKTSLCELTKKYQGKGKYFLLVDLRNAPKVGVMITPLDKLDEIYTFTKHQETDKFLASIS</sequence>
<dbReference type="EMBL" id="LMTZ01000093">
    <property type="protein sequence ID" value="KST66819.1"/>
    <property type="molecule type" value="Genomic_DNA"/>
</dbReference>